<dbReference type="PANTHER" id="PTHR46663:SF2">
    <property type="entry name" value="GGDEF DOMAIN-CONTAINING PROTEIN"/>
    <property type="match status" value="1"/>
</dbReference>
<evidence type="ECO:0000259" key="3">
    <source>
        <dbReference type="PROSITE" id="PS50887"/>
    </source>
</evidence>
<dbReference type="Proteomes" id="UP001620461">
    <property type="component" value="Unassembled WGS sequence"/>
</dbReference>
<organism evidence="4 5">
    <name type="scientific">Dyella jejuensis</name>
    <dbReference type="NCBI Taxonomy" id="1432009"/>
    <lineage>
        <taxon>Bacteria</taxon>
        <taxon>Pseudomonadati</taxon>
        <taxon>Pseudomonadota</taxon>
        <taxon>Gammaproteobacteria</taxon>
        <taxon>Lysobacterales</taxon>
        <taxon>Rhodanobacteraceae</taxon>
        <taxon>Dyella</taxon>
    </lineage>
</organism>
<dbReference type="PANTHER" id="PTHR46663">
    <property type="entry name" value="DIGUANYLATE CYCLASE DGCT-RELATED"/>
    <property type="match status" value="1"/>
</dbReference>
<keyword evidence="2" id="KW-0812">Transmembrane</keyword>
<reference evidence="4 5" key="1">
    <citation type="submission" date="2020-10" db="EMBL/GenBank/DDBJ databases">
        <title>Phylogeny of dyella-like bacteria.</title>
        <authorList>
            <person name="Fu J."/>
        </authorList>
    </citation>
    <scope>NUCLEOTIDE SEQUENCE [LARGE SCALE GENOMIC DNA]</scope>
    <source>
        <strain evidence="4 5">JP1</strain>
    </source>
</reference>
<evidence type="ECO:0000313" key="5">
    <source>
        <dbReference type="Proteomes" id="UP001620461"/>
    </source>
</evidence>
<keyword evidence="2" id="KW-0472">Membrane</keyword>
<dbReference type="Gene3D" id="3.30.70.270">
    <property type="match status" value="1"/>
</dbReference>
<comment type="caution">
    <text evidence="4">The sequence shown here is derived from an EMBL/GenBank/DDBJ whole genome shotgun (WGS) entry which is preliminary data.</text>
</comment>
<name>A0ABW8JGJ5_9GAMM</name>
<accession>A0ABW8JGJ5</accession>
<dbReference type="NCBIfam" id="TIGR00254">
    <property type="entry name" value="GGDEF"/>
    <property type="match status" value="1"/>
</dbReference>
<dbReference type="InterPro" id="IPR000160">
    <property type="entry name" value="GGDEF_dom"/>
</dbReference>
<gene>
    <name evidence="4" type="ORF">ISP15_01065</name>
</gene>
<sequence>MNFSVVPDFVAISGLIGVFGSLLRRTRQTRLNYWLVGWIMLLIHIAAQFVCQNSEGDASGANAISVSMLVLAANAFIWASNGRHGDRWRNFTRALVSALPDAAFIACATYGVDSPWPYALLTCAGLGLSIWAFGSASSGAGQNHGGWRTAMTVVVYAVQGALLASHQLSSAVSWILCWHYLAVAAFYRLGAPDASTGVMFTMVSFIAWAFVFPVGDLMDVLWPAVHVEEEVWNLPKFLVATGMIFTLLEEQLSNAEHASLHDALTGLPNRRMFADRLRRALLDARAEGESLALLMIDLDGFKQINDRLGHAVGDELLRWAAMRFSEELHGEDVLARVGGDEFAVILSRVDHREAAQGIAHRLQRSLAAGMSIHGHALSIQASIGISMYPEDAGDATLLYAAADLAMYERKPYRQEGSGGEGTESEAALAATRMDD</sequence>
<dbReference type="InterPro" id="IPR052163">
    <property type="entry name" value="DGC-Regulatory_Protein"/>
</dbReference>
<keyword evidence="5" id="KW-1185">Reference proteome</keyword>
<proteinExistence type="predicted"/>
<dbReference type="InterPro" id="IPR029787">
    <property type="entry name" value="Nucleotide_cyclase"/>
</dbReference>
<protein>
    <submittedName>
        <fullName evidence="4">GGDEF domain-containing protein</fullName>
    </submittedName>
</protein>
<feature type="region of interest" description="Disordered" evidence="1">
    <location>
        <begin position="411"/>
        <end position="435"/>
    </location>
</feature>
<feature type="domain" description="GGDEF" evidence="3">
    <location>
        <begin position="289"/>
        <end position="425"/>
    </location>
</feature>
<feature type="transmembrane region" description="Helical" evidence="2">
    <location>
        <begin position="118"/>
        <end position="134"/>
    </location>
</feature>
<keyword evidence="2" id="KW-1133">Transmembrane helix</keyword>
<feature type="compositionally biased region" description="Low complexity" evidence="1">
    <location>
        <begin position="424"/>
        <end position="435"/>
    </location>
</feature>
<dbReference type="CDD" id="cd01949">
    <property type="entry name" value="GGDEF"/>
    <property type="match status" value="1"/>
</dbReference>
<evidence type="ECO:0000313" key="4">
    <source>
        <dbReference type="EMBL" id="MFK2898925.1"/>
    </source>
</evidence>
<dbReference type="PROSITE" id="PS50887">
    <property type="entry name" value="GGDEF"/>
    <property type="match status" value="1"/>
</dbReference>
<feature type="transmembrane region" description="Helical" evidence="2">
    <location>
        <begin position="6"/>
        <end position="24"/>
    </location>
</feature>
<feature type="transmembrane region" description="Helical" evidence="2">
    <location>
        <begin position="194"/>
        <end position="211"/>
    </location>
</feature>
<feature type="transmembrane region" description="Helical" evidence="2">
    <location>
        <begin position="91"/>
        <end position="112"/>
    </location>
</feature>
<feature type="transmembrane region" description="Helical" evidence="2">
    <location>
        <begin position="62"/>
        <end position="79"/>
    </location>
</feature>
<evidence type="ECO:0000256" key="2">
    <source>
        <dbReference type="SAM" id="Phobius"/>
    </source>
</evidence>
<dbReference type="InterPro" id="IPR043128">
    <property type="entry name" value="Rev_trsase/Diguanyl_cyclase"/>
</dbReference>
<feature type="transmembrane region" description="Helical" evidence="2">
    <location>
        <begin position="31"/>
        <end position="50"/>
    </location>
</feature>
<dbReference type="Pfam" id="PF00990">
    <property type="entry name" value="GGDEF"/>
    <property type="match status" value="1"/>
</dbReference>
<dbReference type="SUPFAM" id="SSF55073">
    <property type="entry name" value="Nucleotide cyclase"/>
    <property type="match status" value="1"/>
</dbReference>
<evidence type="ECO:0000256" key="1">
    <source>
        <dbReference type="SAM" id="MobiDB-lite"/>
    </source>
</evidence>
<dbReference type="EMBL" id="JADIKJ010000001">
    <property type="protein sequence ID" value="MFK2898925.1"/>
    <property type="molecule type" value="Genomic_DNA"/>
</dbReference>
<dbReference type="RefSeq" id="WP_404544104.1">
    <property type="nucleotide sequence ID" value="NZ_JADIKJ010000001.1"/>
</dbReference>
<dbReference type="SMART" id="SM00267">
    <property type="entry name" value="GGDEF"/>
    <property type="match status" value="1"/>
</dbReference>
<feature type="transmembrane region" description="Helical" evidence="2">
    <location>
        <begin position="146"/>
        <end position="165"/>
    </location>
</feature>